<dbReference type="GO" id="GO:0050660">
    <property type="term" value="F:flavin adenine dinucleotide binding"/>
    <property type="evidence" value="ECO:0007669"/>
    <property type="project" value="TreeGrafter"/>
</dbReference>
<dbReference type="KEGG" id="naj:B1756_06115"/>
<evidence type="ECO:0000256" key="1">
    <source>
        <dbReference type="ARBA" id="ARBA00023002"/>
    </source>
</evidence>
<dbReference type="Proteomes" id="UP000250088">
    <property type="component" value="Chromosome"/>
</dbReference>
<sequence>MTTTTAHTCDHDVAIVGAGPAGIGTAVALEHLDVDYGVLERDCVGSSFRRWPDEMRLLTPSFPGNAFGVRDLNAITPDTSPALALDSEHPTGQEYAGYLEAVAEFHDLPIRTGTDVERVYPRDDAEGFVLETADGAIAARYVVWAAGEFQYPADGAIPGSANAVHVASIDSWARHARLVSPATGESDETSGRSPTERPAPDGGETASGMGESIACPDDDTDRVDDVVVVGGGESGIDAALGLSDEGLSVTVVDPDGPWRYRSPDPSEVLSPRTTDRLECAREAGRPIDLVAETRVERIERRDGDRYRVVTDRDDVVSRTPPVLATGFEGSVGLVDDLFAFERVDGGKRGNGDVDAATDEDENGGNATAGTPVLTDRDESTETPGLFLAGPQVAHDGQPFCFIYKFRQRFAVVAETIGDRLGVDTGPLAAYREKSMFLEDLSCCEPDYCDC</sequence>
<keyword evidence="4" id="KW-1185">Reference proteome</keyword>
<dbReference type="Gene3D" id="3.50.50.60">
    <property type="entry name" value="FAD/NAD(P)-binding domain"/>
    <property type="match status" value="3"/>
</dbReference>
<dbReference type="OrthoDB" id="213162at2157"/>
<dbReference type="InterPro" id="IPR050982">
    <property type="entry name" value="Auxin_biosynth/cation_transpt"/>
</dbReference>
<dbReference type="GeneID" id="32893635"/>
<dbReference type="InterPro" id="IPR036188">
    <property type="entry name" value="FAD/NAD-bd_sf"/>
</dbReference>
<feature type="region of interest" description="Disordered" evidence="2">
    <location>
        <begin position="180"/>
        <end position="221"/>
    </location>
</feature>
<protein>
    <submittedName>
        <fullName evidence="3">Thioredoxin reductase-like protein</fullName>
    </submittedName>
</protein>
<dbReference type="PANTHER" id="PTHR43539:SF89">
    <property type="entry name" value="NAD(P)-BINDING DOMAIN-CONTAINING PROTEIN"/>
    <property type="match status" value="1"/>
</dbReference>
<dbReference type="SUPFAM" id="SSF51905">
    <property type="entry name" value="FAD/NAD(P)-binding domain"/>
    <property type="match status" value="1"/>
</dbReference>
<evidence type="ECO:0000313" key="3">
    <source>
        <dbReference type="EMBL" id="ARS89365.1"/>
    </source>
</evidence>
<evidence type="ECO:0000313" key="4">
    <source>
        <dbReference type="Proteomes" id="UP000250088"/>
    </source>
</evidence>
<dbReference type="AlphaFoldDB" id="A0A2Z2HTB3"/>
<reference evidence="4" key="1">
    <citation type="submission" date="2017-02" db="EMBL/GenBank/DDBJ databases">
        <title>Natronthermophilus aegyptiacus gen. nov.,sp. nov., an aerobic, extremely halophilic alkalithermophilic archaeon isolated from the athalassohaline Wadi An Natrun, Egypt.</title>
        <authorList>
            <person name="Zhao B."/>
        </authorList>
    </citation>
    <scope>NUCLEOTIDE SEQUENCE [LARGE SCALE GENOMIC DNA]</scope>
    <source>
        <strain evidence="4">JW/NM-HA 15</strain>
    </source>
</reference>
<evidence type="ECO:0000256" key="2">
    <source>
        <dbReference type="SAM" id="MobiDB-lite"/>
    </source>
</evidence>
<feature type="region of interest" description="Disordered" evidence="2">
    <location>
        <begin position="348"/>
        <end position="385"/>
    </location>
</feature>
<proteinExistence type="predicted"/>
<dbReference type="Pfam" id="PF13738">
    <property type="entry name" value="Pyr_redox_3"/>
    <property type="match status" value="2"/>
</dbReference>
<dbReference type="PRINTS" id="PR00368">
    <property type="entry name" value="FADPNR"/>
</dbReference>
<accession>A0A2Z2HTB3</accession>
<dbReference type="GO" id="GO:0004497">
    <property type="term" value="F:monooxygenase activity"/>
    <property type="evidence" value="ECO:0007669"/>
    <property type="project" value="TreeGrafter"/>
</dbReference>
<dbReference type="RefSeq" id="WP_086887744.1">
    <property type="nucleotide sequence ID" value="NZ_CP019893.1"/>
</dbReference>
<organism evidence="3 4">
    <name type="scientific">Natrarchaeobaculum aegyptiacum</name>
    <dbReference type="NCBI Taxonomy" id="745377"/>
    <lineage>
        <taxon>Archaea</taxon>
        <taxon>Methanobacteriati</taxon>
        <taxon>Methanobacteriota</taxon>
        <taxon>Stenosarchaea group</taxon>
        <taxon>Halobacteria</taxon>
        <taxon>Halobacteriales</taxon>
        <taxon>Natrialbaceae</taxon>
        <taxon>Natrarchaeobaculum</taxon>
    </lineage>
</organism>
<name>A0A2Z2HTB3_9EURY</name>
<gene>
    <name evidence="3" type="ORF">B1756_06115</name>
</gene>
<keyword evidence="1" id="KW-0560">Oxidoreductase</keyword>
<dbReference type="EMBL" id="CP019893">
    <property type="protein sequence ID" value="ARS89365.1"/>
    <property type="molecule type" value="Genomic_DNA"/>
</dbReference>
<dbReference type="PANTHER" id="PTHR43539">
    <property type="entry name" value="FLAVIN-BINDING MONOOXYGENASE-LIKE PROTEIN (AFU_ORTHOLOGUE AFUA_4G09220)"/>
    <property type="match status" value="1"/>
</dbReference>